<organism evidence="1 2">
    <name type="scientific">Larkinella rosea</name>
    <dbReference type="NCBI Taxonomy" id="2025312"/>
    <lineage>
        <taxon>Bacteria</taxon>
        <taxon>Pseudomonadati</taxon>
        <taxon>Bacteroidota</taxon>
        <taxon>Cytophagia</taxon>
        <taxon>Cytophagales</taxon>
        <taxon>Spirosomataceae</taxon>
        <taxon>Larkinella</taxon>
    </lineage>
</organism>
<dbReference type="Gene3D" id="3.20.20.140">
    <property type="entry name" value="Metal-dependent hydrolases"/>
    <property type="match status" value="1"/>
</dbReference>
<dbReference type="SUPFAM" id="SSF51556">
    <property type="entry name" value="Metallo-dependent hydrolases"/>
    <property type="match status" value="1"/>
</dbReference>
<keyword evidence="2" id="KW-1185">Reference proteome</keyword>
<protein>
    <recommendedName>
        <fullName evidence="3">Peptidase M19</fullName>
    </recommendedName>
</protein>
<dbReference type="AlphaFoldDB" id="A0A3P1BG84"/>
<dbReference type="Proteomes" id="UP000271925">
    <property type="component" value="Unassembled WGS sequence"/>
</dbReference>
<accession>A0A3P1BG84</accession>
<name>A0A3P1BG84_9BACT</name>
<sequence length="550" mass="61398">MTVFDLHCHPSFKSSLLNDDLNQCPTPIDFVDIQIKAPLGLGPCLEKVAGDSLDSQSSFGQIPGGSLVVASFLAFERVYAFVEDLKRVKNLGKNVFQNMKDEKDSYFDILTNRDVAHFLTFLSKKSGLRQYQLVQSIADYPANPDVNTVYVVVSIEGGHNFYVQKKLLDQEQGDHPQEIIEQLKFWKRHSADPLTAGQFPRLLYITMTHHGQNLLANHAWAIPIRFAGNTVDVGSFDPTGNGLSEVGEQFLRTALSEEAGQKRILIDVKHLGLASRKRVYEIMEKDFPTVPILATHMGVTGTSWDQPPFERIDSPADHPQNMVVSYQPSGGFLREIPPTDSDHSGLTSIKFNTWSINLYDEDIIRIMRSGGLIGVSMDRRILGAVGVEPERFSRHDFPKNWLTMEKPTLPPKGKGMLYPTKALPNQFDGNQSKVQQDLWAFCQNVIHLVLITELAKGNADPESAVSASIDPWDHICLGSDFDGLVSAIKTCPTSEQLPHFFGQRMKATLEAMAAHLNTSPFIVNPIEIPADVIDRLSFKNGLNFLKKHFN</sequence>
<proteinExistence type="predicted"/>
<gene>
    <name evidence="1" type="ORF">EHT25_24905</name>
</gene>
<evidence type="ECO:0008006" key="3">
    <source>
        <dbReference type="Google" id="ProtNLM"/>
    </source>
</evidence>
<reference evidence="1 2" key="1">
    <citation type="submission" date="2018-11" db="EMBL/GenBank/DDBJ databases">
        <authorList>
            <person name="Zhou Z."/>
            <person name="Wang G."/>
        </authorList>
    </citation>
    <scope>NUCLEOTIDE SEQUENCE [LARGE SCALE GENOMIC DNA]</scope>
    <source>
        <strain evidence="1 2">KCTC52004</strain>
    </source>
</reference>
<dbReference type="RefSeq" id="WP_124877907.1">
    <property type="nucleotide sequence ID" value="NZ_RQJO01000011.1"/>
</dbReference>
<evidence type="ECO:0000313" key="1">
    <source>
        <dbReference type="EMBL" id="RRA99875.1"/>
    </source>
</evidence>
<dbReference type="InterPro" id="IPR032466">
    <property type="entry name" value="Metal_Hydrolase"/>
</dbReference>
<dbReference type="OrthoDB" id="611177at2"/>
<dbReference type="EMBL" id="RQJO01000011">
    <property type="protein sequence ID" value="RRA99875.1"/>
    <property type="molecule type" value="Genomic_DNA"/>
</dbReference>
<comment type="caution">
    <text evidence="1">The sequence shown here is derived from an EMBL/GenBank/DDBJ whole genome shotgun (WGS) entry which is preliminary data.</text>
</comment>
<evidence type="ECO:0000313" key="2">
    <source>
        <dbReference type="Proteomes" id="UP000271925"/>
    </source>
</evidence>